<gene>
    <name evidence="6" type="ORF">Cboi02_000392400</name>
</gene>
<name>A0A9W6T1L6_CANBO</name>
<dbReference type="Gene3D" id="1.25.10.10">
    <property type="entry name" value="Leucine-rich Repeat Variant"/>
    <property type="match status" value="1"/>
</dbReference>
<dbReference type="InterPro" id="IPR016024">
    <property type="entry name" value="ARM-type_fold"/>
</dbReference>
<accession>A0A9W6T1L6</accession>
<comment type="caution">
    <text evidence="6">The sequence shown here is derived from an EMBL/GenBank/DDBJ whole genome shotgun (WGS) entry which is preliminary data.</text>
</comment>
<dbReference type="PANTHER" id="PTHR12696">
    <property type="entry name" value="TIP120"/>
    <property type="match status" value="1"/>
</dbReference>
<evidence type="ECO:0000313" key="6">
    <source>
        <dbReference type="EMBL" id="GME73152.1"/>
    </source>
</evidence>
<evidence type="ECO:0000256" key="1">
    <source>
        <dbReference type="ARBA" id="ARBA00007657"/>
    </source>
</evidence>
<reference evidence="6" key="1">
    <citation type="submission" date="2023-04" db="EMBL/GenBank/DDBJ databases">
        <title>Candida boidinii NBRC 10035.</title>
        <authorList>
            <person name="Ichikawa N."/>
            <person name="Sato H."/>
            <person name="Tonouchi N."/>
        </authorList>
    </citation>
    <scope>NUCLEOTIDE SEQUENCE</scope>
    <source>
        <strain evidence="6">NBRC 10035</strain>
    </source>
</reference>
<feature type="region of interest" description="Disordered" evidence="4">
    <location>
        <begin position="29"/>
        <end position="65"/>
    </location>
</feature>
<dbReference type="GO" id="GO:0010265">
    <property type="term" value="P:SCF complex assembly"/>
    <property type="evidence" value="ECO:0007669"/>
    <property type="project" value="InterPro"/>
</dbReference>
<keyword evidence="3" id="KW-0833">Ubl conjugation pathway</keyword>
<feature type="compositionally biased region" description="Acidic residues" evidence="4">
    <location>
        <begin position="33"/>
        <end position="65"/>
    </location>
</feature>
<dbReference type="InterPro" id="IPR013932">
    <property type="entry name" value="TATA-bd_TIP120"/>
</dbReference>
<protein>
    <submittedName>
        <fullName evidence="6">Unnamed protein product</fullName>
    </submittedName>
</protein>
<keyword evidence="2" id="KW-0677">Repeat</keyword>
<proteinExistence type="inferred from homology"/>
<dbReference type="Proteomes" id="UP001165120">
    <property type="component" value="Unassembled WGS sequence"/>
</dbReference>
<evidence type="ECO:0000313" key="7">
    <source>
        <dbReference type="Proteomes" id="UP001165120"/>
    </source>
</evidence>
<feature type="domain" description="TATA-binding protein interacting (TIP20)" evidence="5">
    <location>
        <begin position="821"/>
        <end position="1004"/>
    </location>
</feature>
<evidence type="ECO:0000259" key="5">
    <source>
        <dbReference type="Pfam" id="PF08623"/>
    </source>
</evidence>
<dbReference type="SUPFAM" id="SSF48371">
    <property type="entry name" value="ARM repeat"/>
    <property type="match status" value="1"/>
</dbReference>
<evidence type="ECO:0000256" key="4">
    <source>
        <dbReference type="SAM" id="MobiDB-lite"/>
    </source>
</evidence>
<organism evidence="6 7">
    <name type="scientific">Candida boidinii</name>
    <name type="common">Yeast</name>
    <dbReference type="NCBI Taxonomy" id="5477"/>
    <lineage>
        <taxon>Eukaryota</taxon>
        <taxon>Fungi</taxon>
        <taxon>Dikarya</taxon>
        <taxon>Ascomycota</taxon>
        <taxon>Saccharomycotina</taxon>
        <taxon>Pichiomycetes</taxon>
        <taxon>Pichiales</taxon>
        <taxon>Pichiaceae</taxon>
        <taxon>Ogataea</taxon>
        <taxon>Ogataea/Candida clade</taxon>
    </lineage>
</organism>
<dbReference type="AlphaFoldDB" id="A0A9W6T1L6"/>
<dbReference type="Pfam" id="PF08623">
    <property type="entry name" value="TIP120"/>
    <property type="match status" value="1"/>
</dbReference>
<evidence type="ECO:0000256" key="3">
    <source>
        <dbReference type="ARBA" id="ARBA00022786"/>
    </source>
</evidence>
<dbReference type="EMBL" id="BSXN01001461">
    <property type="protein sequence ID" value="GME73152.1"/>
    <property type="molecule type" value="Genomic_DNA"/>
</dbReference>
<evidence type="ECO:0000256" key="2">
    <source>
        <dbReference type="ARBA" id="ARBA00022737"/>
    </source>
</evidence>
<sequence length="1016" mass="116768">MIDKFDNDLVEPYVDECLNISSVFVSYDPYKDGDEEEDDELSDEFNDYSEDEDEQEDYGEDDDSEGLSWKLRRASVRLISVLLENYPMILPKIYKHSFNNLVKQLNEKNKIVLFELVKCCTQIFKFTSKNGSYYTNKFLNSIKESSNTSTSSIAFSPSKRRSSDVSMMIVSEDDQDGDPLNSLFSQLDLIYDLSIKNLIISKHLNDFPSIYSFYIELLVCTDGAITEGNILTIIKTFLNIINNLIINSDLLNFFFLLIKIVDLNAFNEDSFKLITDSIINCINNTTNHELILESLNLIESILDKNIEAKETKFNSILVNLYDLMAEKIENKVYSIEIRIRSLKCLSKLILNLNDVNVLNRSLLIFENCLHIEFLVLIDLSYITNLINVFSIDSNFINKILRPTVEYTSINELQLKSLELLNAITTKDYINEIDDVALIVDSIIQISGSNNINELIINIIDNLIRKNSLSHLTDDQIDIIVSHFIKFTKNPKFNSNLLINFTKILNTRLIEINKSNLLLKKLDKTKQTNICKILAIISIDDNNLILKTLDNIRNDEERNEENVLFSIIFIDQIATTIGIDCNLNDFVKFLKYSTNNEIKTAAINCISSIIIKDSSKYLVEFINILNESSESESDVDTISVLKIFKNIKDKLNIEFIEKIISLILELRLVGSNRLSQISDENKELNKIKEINGVKINELEYNLNADLISDLILQLDESTQTEIITFFCNDLIVDNEVGSKDTKSTIKSIIIGVSFKYLIEKSIVKDNLTTINFLNDNLNLLIKFLKLTSITDNFLFNEDLNLKQTGVSNLIIALHKLPIISLPIITNILPRILETELDINKKYIKVISIGPFKHKFDDAINIRKSVYELIYSLILTIENNLNLKILYKHLNFKELFKIILNKSFKDDSTILSISLITLYKIITINLDSIFIGETGSELIVNMVTLINKILNKKLKESSTKQELEKHNESIKAILRFSKKINDLIESSQLKISNNNDIIEWENFIKNTKIKFPIFKNEE</sequence>
<keyword evidence="7" id="KW-1185">Reference proteome</keyword>
<comment type="similarity">
    <text evidence="1">Belongs to the CAND family.</text>
</comment>
<dbReference type="InterPro" id="IPR011989">
    <property type="entry name" value="ARM-like"/>
</dbReference>
<dbReference type="InterPro" id="IPR039852">
    <property type="entry name" value="CAND1/CAND2"/>
</dbReference>